<dbReference type="AlphaFoldDB" id="A0A923LMW5"/>
<organism evidence="2 3">
    <name type="scientific">Roseburia zhanii</name>
    <dbReference type="NCBI Taxonomy" id="2763064"/>
    <lineage>
        <taxon>Bacteria</taxon>
        <taxon>Bacillati</taxon>
        <taxon>Bacillota</taxon>
        <taxon>Clostridia</taxon>
        <taxon>Lachnospirales</taxon>
        <taxon>Lachnospiraceae</taxon>
        <taxon>Roseburia</taxon>
    </lineage>
</organism>
<dbReference type="RefSeq" id="WP_186866150.1">
    <property type="nucleotide sequence ID" value="NZ_JACOPH010000001.1"/>
</dbReference>
<dbReference type="EMBL" id="JACOPH010000001">
    <property type="protein sequence ID" value="MBC5713175.1"/>
    <property type="molecule type" value="Genomic_DNA"/>
</dbReference>
<evidence type="ECO:0000313" key="2">
    <source>
        <dbReference type="EMBL" id="MBC5713175.1"/>
    </source>
</evidence>
<keyword evidence="3" id="KW-1185">Reference proteome</keyword>
<gene>
    <name evidence="2" type="ORF">H8S17_02955</name>
</gene>
<sequence length="484" mass="56108">MILFSIILKTNASLTKDAFVKLVLEWNRTSKYKENCVPDINWNGVPDINWNGEYNIKYGNDRLSLEFVDYPDKQIMAVRHEKVTGDAVIWDTDYVINFEKQQIAIRLDRTYKEEALVMNGKFSTPHFITLLIEGRYLADDYNLPVLRSPIFISDEQSVVIADVVEHTEKYQLPVIYVSKTSDDKEVVDTDWLASRLKGAAHILVEKDKENCRMCSNICKETKEEFGAVRIYFPAESMSRKRFLYRSANGDSNIRLEKIITNVIQYWNAQSMDILYTWQGVNNAVLNLNLDRQIAKYQEAESARQSAKKEVDQVYNEFDEDLKKMQQKLEELTRTNETLMIENSVMRAKMNSTKALPILYQGNEEDFYPDEIQDMILSILEEAFSNTESKTRRADILSDIIENNQYQHLSEKRKQKVKAIFKGYKNLSGAIKQELMELGITISEDGKHYKLTYNNDPRYMVTVGKTPSNNRAGNNNAALINKIMM</sequence>
<feature type="coiled-coil region" evidence="1">
    <location>
        <begin position="289"/>
        <end position="348"/>
    </location>
</feature>
<evidence type="ECO:0000256" key="1">
    <source>
        <dbReference type="SAM" id="Coils"/>
    </source>
</evidence>
<reference evidence="2" key="1">
    <citation type="submission" date="2020-08" db="EMBL/GenBank/DDBJ databases">
        <title>Genome public.</title>
        <authorList>
            <person name="Liu C."/>
            <person name="Sun Q."/>
        </authorList>
    </citation>
    <scope>NUCLEOTIDE SEQUENCE</scope>
    <source>
        <strain evidence="2">BX1005</strain>
    </source>
</reference>
<comment type="caution">
    <text evidence="2">The sequence shown here is derived from an EMBL/GenBank/DDBJ whole genome shotgun (WGS) entry which is preliminary data.</text>
</comment>
<proteinExistence type="predicted"/>
<protein>
    <submittedName>
        <fullName evidence="2">Uncharacterized protein</fullName>
    </submittedName>
</protein>
<name>A0A923LMW5_9FIRM</name>
<dbReference type="Proteomes" id="UP000606720">
    <property type="component" value="Unassembled WGS sequence"/>
</dbReference>
<evidence type="ECO:0000313" key="3">
    <source>
        <dbReference type="Proteomes" id="UP000606720"/>
    </source>
</evidence>
<accession>A0A923LMW5</accession>
<keyword evidence="1" id="KW-0175">Coiled coil</keyword>